<dbReference type="SUPFAM" id="SSF144232">
    <property type="entry name" value="HIT/MYND zinc finger-like"/>
    <property type="match status" value="1"/>
</dbReference>
<evidence type="ECO:0000256" key="2">
    <source>
        <dbReference type="ARBA" id="ARBA00022771"/>
    </source>
</evidence>
<dbReference type="InParanoid" id="J0WUX4"/>
<keyword evidence="7" id="KW-1185">Reference proteome</keyword>
<evidence type="ECO:0000313" key="7">
    <source>
        <dbReference type="Proteomes" id="UP000006514"/>
    </source>
</evidence>
<organism evidence="6 7">
    <name type="scientific">Auricularia subglabra (strain TFB-10046 / SS5)</name>
    <name type="common">White-rot fungus</name>
    <name type="synonym">Auricularia delicata (strain TFB10046)</name>
    <dbReference type="NCBI Taxonomy" id="717982"/>
    <lineage>
        <taxon>Eukaryota</taxon>
        <taxon>Fungi</taxon>
        <taxon>Dikarya</taxon>
        <taxon>Basidiomycota</taxon>
        <taxon>Agaricomycotina</taxon>
        <taxon>Agaricomycetes</taxon>
        <taxon>Auriculariales</taxon>
        <taxon>Auriculariaceae</taxon>
        <taxon>Auricularia</taxon>
    </lineage>
</organism>
<dbReference type="PROSITE" id="PS50865">
    <property type="entry name" value="ZF_MYND_2"/>
    <property type="match status" value="1"/>
</dbReference>
<sequence length="423" mass="47230">MPAEAMDVYAQRLPRELSGTHPPTVCLGCLRSFWTAHFDSDTRAANIHILRRDHHEFWDAIMAFLISEHTANPPIEFEFSLRSSTRECLLCDQTSPFPVDERHFRSLYAIIRGIFRLGCPFATAAVDNGSAHDPGCSPVLWPASAHDLMPHGPGPTLAWALRQLRALDRGDLHMFRTVWSHCGQELMPFLLNDHSRRSFMGSACTIIHLACDAKQASDEAGRFDADEASHRVESPISLLVLISTILTTSPGLVLTAERLFGDCELPFAKALDTAVAAWDRDPHPRGDVLLESLICLRLIASRVLDPPAGVFACLHRLLVRIPKSHTCAYAPCGARREDLGRRLQRCAGCRVFRYCSRDCQRGHWRSPRNSHQLFCATLGQITGETPIDKMSAQAFAEACSTRFDLPWANSMVSLLMACWFGRD</sequence>
<keyword evidence="3" id="KW-0862">Zinc</keyword>
<reference evidence="7" key="1">
    <citation type="journal article" date="2012" name="Science">
        <title>The Paleozoic origin of enzymatic lignin decomposition reconstructed from 31 fungal genomes.</title>
        <authorList>
            <person name="Floudas D."/>
            <person name="Binder M."/>
            <person name="Riley R."/>
            <person name="Barry K."/>
            <person name="Blanchette R.A."/>
            <person name="Henrissat B."/>
            <person name="Martinez A.T."/>
            <person name="Otillar R."/>
            <person name="Spatafora J.W."/>
            <person name="Yadav J.S."/>
            <person name="Aerts A."/>
            <person name="Benoit I."/>
            <person name="Boyd A."/>
            <person name="Carlson A."/>
            <person name="Copeland A."/>
            <person name="Coutinho P.M."/>
            <person name="de Vries R.P."/>
            <person name="Ferreira P."/>
            <person name="Findley K."/>
            <person name="Foster B."/>
            <person name="Gaskell J."/>
            <person name="Glotzer D."/>
            <person name="Gorecki P."/>
            <person name="Heitman J."/>
            <person name="Hesse C."/>
            <person name="Hori C."/>
            <person name="Igarashi K."/>
            <person name="Jurgens J.A."/>
            <person name="Kallen N."/>
            <person name="Kersten P."/>
            <person name="Kohler A."/>
            <person name="Kuees U."/>
            <person name="Kumar T.K.A."/>
            <person name="Kuo A."/>
            <person name="LaButti K."/>
            <person name="Larrondo L.F."/>
            <person name="Lindquist E."/>
            <person name="Ling A."/>
            <person name="Lombard V."/>
            <person name="Lucas S."/>
            <person name="Lundell T."/>
            <person name="Martin R."/>
            <person name="McLaughlin D.J."/>
            <person name="Morgenstern I."/>
            <person name="Morin E."/>
            <person name="Murat C."/>
            <person name="Nagy L.G."/>
            <person name="Nolan M."/>
            <person name="Ohm R.A."/>
            <person name="Patyshakuliyeva A."/>
            <person name="Rokas A."/>
            <person name="Ruiz-Duenas F.J."/>
            <person name="Sabat G."/>
            <person name="Salamov A."/>
            <person name="Samejima M."/>
            <person name="Schmutz J."/>
            <person name="Slot J.C."/>
            <person name="St John F."/>
            <person name="Stenlid J."/>
            <person name="Sun H."/>
            <person name="Sun S."/>
            <person name="Syed K."/>
            <person name="Tsang A."/>
            <person name="Wiebenga A."/>
            <person name="Young D."/>
            <person name="Pisabarro A."/>
            <person name="Eastwood D.C."/>
            <person name="Martin F."/>
            <person name="Cullen D."/>
            <person name="Grigoriev I.V."/>
            <person name="Hibbett D.S."/>
        </authorList>
    </citation>
    <scope>NUCLEOTIDE SEQUENCE [LARGE SCALE GENOMIC DNA]</scope>
    <source>
        <strain evidence="7">TFB10046</strain>
    </source>
</reference>
<keyword evidence="2 4" id="KW-0863">Zinc-finger</keyword>
<evidence type="ECO:0000313" key="6">
    <source>
        <dbReference type="EMBL" id="EJD36680.1"/>
    </source>
</evidence>
<dbReference type="Proteomes" id="UP000006514">
    <property type="component" value="Unassembled WGS sequence"/>
</dbReference>
<dbReference type="Gene3D" id="6.10.140.2220">
    <property type="match status" value="1"/>
</dbReference>
<protein>
    <recommendedName>
        <fullName evidence="5">MYND-type domain-containing protein</fullName>
    </recommendedName>
</protein>
<feature type="domain" description="MYND-type" evidence="5">
    <location>
        <begin position="329"/>
        <end position="375"/>
    </location>
</feature>
<evidence type="ECO:0000259" key="5">
    <source>
        <dbReference type="PROSITE" id="PS50865"/>
    </source>
</evidence>
<evidence type="ECO:0000256" key="1">
    <source>
        <dbReference type="ARBA" id="ARBA00022723"/>
    </source>
</evidence>
<keyword evidence="1" id="KW-0479">Metal-binding</keyword>
<dbReference type="KEGG" id="adl:AURDEDRAFT_174278"/>
<proteinExistence type="predicted"/>
<dbReference type="GO" id="GO:0008270">
    <property type="term" value="F:zinc ion binding"/>
    <property type="evidence" value="ECO:0007669"/>
    <property type="project" value="UniProtKB-KW"/>
</dbReference>
<name>J0WUX4_AURST</name>
<dbReference type="OMA" id="IDTISCH"/>
<evidence type="ECO:0000256" key="4">
    <source>
        <dbReference type="PROSITE-ProRule" id="PRU00134"/>
    </source>
</evidence>
<dbReference type="EMBL" id="JH687856">
    <property type="protein sequence ID" value="EJD36680.1"/>
    <property type="molecule type" value="Genomic_DNA"/>
</dbReference>
<dbReference type="AlphaFoldDB" id="J0WUX4"/>
<accession>J0WUX4</accession>
<dbReference type="Pfam" id="PF01753">
    <property type="entry name" value="zf-MYND"/>
    <property type="match status" value="1"/>
</dbReference>
<evidence type="ECO:0000256" key="3">
    <source>
        <dbReference type="ARBA" id="ARBA00022833"/>
    </source>
</evidence>
<dbReference type="OrthoDB" id="5945798at2759"/>
<dbReference type="InterPro" id="IPR002893">
    <property type="entry name" value="Znf_MYND"/>
</dbReference>
<gene>
    <name evidence="6" type="ORF">AURDEDRAFT_174278</name>
</gene>